<dbReference type="AlphaFoldDB" id="A0A0U3P3H4"/>
<accession>A0A0U3P3H4</accession>
<name>A0A0U3P3H4_9HYPH</name>
<organism evidence="1 2">
    <name type="scientific">Pannonibacter phragmitetus</name>
    <dbReference type="NCBI Taxonomy" id="121719"/>
    <lineage>
        <taxon>Bacteria</taxon>
        <taxon>Pseudomonadati</taxon>
        <taxon>Pseudomonadota</taxon>
        <taxon>Alphaproteobacteria</taxon>
        <taxon>Hyphomicrobiales</taxon>
        <taxon>Stappiaceae</taxon>
        <taxon>Pannonibacter</taxon>
    </lineage>
</organism>
<dbReference type="Proteomes" id="UP000064921">
    <property type="component" value="Chromosome"/>
</dbReference>
<gene>
    <name evidence="1" type="ORF">APZ00_10265</name>
</gene>
<dbReference type="EMBL" id="CP013068">
    <property type="protein sequence ID" value="ALV27394.1"/>
    <property type="molecule type" value="Genomic_DNA"/>
</dbReference>
<proteinExistence type="predicted"/>
<dbReference type="RefSeq" id="WP_058898873.1">
    <property type="nucleotide sequence ID" value="NZ_CP013068.1"/>
</dbReference>
<reference evidence="1 2" key="1">
    <citation type="submission" date="2015-10" db="EMBL/GenBank/DDBJ databases">
        <title>The world's first case of liver abscess caused by Pannonibacter phragmitetus.</title>
        <authorList>
            <person name="Ming D."/>
            <person name="Wang M."/>
            <person name="Zhou Y."/>
            <person name="Jiang T."/>
            <person name="Hu S."/>
        </authorList>
    </citation>
    <scope>NUCLEOTIDE SEQUENCE [LARGE SCALE GENOMIC DNA]</scope>
    <source>
        <strain evidence="1 2">31801</strain>
    </source>
</reference>
<keyword evidence="2" id="KW-1185">Reference proteome</keyword>
<sequence>MSHPTTLDLVRSLTFDQYVEFVNIAFVEYFDRMPNGDVKSGVRFWYDINVHPISAALMLPDWGY</sequence>
<evidence type="ECO:0000313" key="1">
    <source>
        <dbReference type="EMBL" id="ALV27394.1"/>
    </source>
</evidence>
<protein>
    <submittedName>
        <fullName evidence="1">Uncharacterized protein</fullName>
    </submittedName>
</protein>
<dbReference type="KEGG" id="pphr:APZ00_10265"/>
<evidence type="ECO:0000313" key="2">
    <source>
        <dbReference type="Proteomes" id="UP000064921"/>
    </source>
</evidence>